<dbReference type="Gene3D" id="6.10.250.2930">
    <property type="match status" value="1"/>
</dbReference>
<keyword evidence="4" id="KW-0829">Tyrosine-protein kinase</keyword>
<dbReference type="AlphaFoldDB" id="A0AAV2S7B7"/>
<evidence type="ECO:0000256" key="3">
    <source>
        <dbReference type="ARBA" id="ARBA00022777"/>
    </source>
</evidence>
<dbReference type="EMBL" id="CAXKWB010046922">
    <property type="protein sequence ID" value="CAL4164499.1"/>
    <property type="molecule type" value="Genomic_DNA"/>
</dbReference>
<evidence type="ECO:0000313" key="6">
    <source>
        <dbReference type="EMBL" id="CAL4164499.1"/>
    </source>
</evidence>
<name>A0AAV2S7B7_MEGNR</name>
<accession>A0AAV2S7B7</accession>
<keyword evidence="7" id="KW-1185">Reference proteome</keyword>
<evidence type="ECO:0000256" key="1">
    <source>
        <dbReference type="ARBA" id="ARBA00011902"/>
    </source>
</evidence>
<keyword evidence="3" id="KW-0418">Kinase</keyword>
<protein>
    <recommendedName>
        <fullName evidence="1">receptor protein-tyrosine kinase</fullName>
        <ecNumber evidence="1">2.7.10.1</ecNumber>
    </recommendedName>
</protein>
<keyword evidence="5" id="KW-1133">Transmembrane helix</keyword>
<feature type="non-terminal residue" evidence="6">
    <location>
        <position position="115"/>
    </location>
</feature>
<comment type="caution">
    <text evidence="6">The sequence shown here is derived from an EMBL/GenBank/DDBJ whole genome shotgun (WGS) entry which is preliminary data.</text>
</comment>
<sequence>NGKTNDTKHVSVNLLFNKPNQIRMKTVQALWSFNCEPAKEDKGIQDTIIIVVVTSILILIVILVTVILMLRQRRMNRKSDLNKAVAHRQPRIFYDPRQGTVKVERHSEETVAHTQ</sequence>
<dbReference type="GO" id="GO:0004714">
    <property type="term" value="F:transmembrane receptor protein tyrosine kinase activity"/>
    <property type="evidence" value="ECO:0007669"/>
    <property type="project" value="UniProtKB-EC"/>
</dbReference>
<organism evidence="6 7">
    <name type="scientific">Meganyctiphanes norvegica</name>
    <name type="common">Northern krill</name>
    <name type="synonym">Thysanopoda norvegica</name>
    <dbReference type="NCBI Taxonomy" id="48144"/>
    <lineage>
        <taxon>Eukaryota</taxon>
        <taxon>Metazoa</taxon>
        <taxon>Ecdysozoa</taxon>
        <taxon>Arthropoda</taxon>
        <taxon>Crustacea</taxon>
        <taxon>Multicrustacea</taxon>
        <taxon>Malacostraca</taxon>
        <taxon>Eumalacostraca</taxon>
        <taxon>Eucarida</taxon>
        <taxon>Euphausiacea</taxon>
        <taxon>Euphausiidae</taxon>
        <taxon>Meganyctiphanes</taxon>
    </lineage>
</organism>
<evidence type="ECO:0000256" key="2">
    <source>
        <dbReference type="ARBA" id="ARBA00022679"/>
    </source>
</evidence>
<dbReference type="InterPro" id="IPR044912">
    <property type="entry name" value="Egfr_JX_dom"/>
</dbReference>
<feature type="transmembrane region" description="Helical" evidence="5">
    <location>
        <begin position="48"/>
        <end position="70"/>
    </location>
</feature>
<evidence type="ECO:0000313" key="7">
    <source>
        <dbReference type="Proteomes" id="UP001497623"/>
    </source>
</evidence>
<dbReference type="Proteomes" id="UP001497623">
    <property type="component" value="Unassembled WGS sequence"/>
</dbReference>
<reference evidence="6 7" key="1">
    <citation type="submission" date="2024-05" db="EMBL/GenBank/DDBJ databases">
        <authorList>
            <person name="Wallberg A."/>
        </authorList>
    </citation>
    <scope>NUCLEOTIDE SEQUENCE [LARGE SCALE GENOMIC DNA]</scope>
</reference>
<dbReference type="EC" id="2.7.10.1" evidence="1"/>
<gene>
    <name evidence="6" type="ORF">MNOR_LOCUS33147</name>
</gene>
<evidence type="ECO:0000256" key="5">
    <source>
        <dbReference type="SAM" id="Phobius"/>
    </source>
</evidence>
<evidence type="ECO:0000256" key="4">
    <source>
        <dbReference type="ARBA" id="ARBA00023137"/>
    </source>
</evidence>
<keyword evidence="5" id="KW-0812">Transmembrane</keyword>
<keyword evidence="2" id="KW-0808">Transferase</keyword>
<proteinExistence type="predicted"/>
<feature type="non-terminal residue" evidence="6">
    <location>
        <position position="1"/>
    </location>
</feature>
<keyword evidence="5" id="KW-0472">Membrane</keyword>